<evidence type="ECO:0000313" key="1">
    <source>
        <dbReference type="EMBL" id="WGV23451.1"/>
    </source>
</evidence>
<protein>
    <submittedName>
        <fullName evidence="1">Uncharacterized protein</fullName>
    </submittedName>
</protein>
<sequence length="62" mass="7009">MPNFNWIKKNTERKQAKKDLDPEYYKYYDDSLCSKCNGGGLIQVEGDLLCCPRCNGSGSVDV</sequence>
<dbReference type="Proteomes" id="UP001223520">
    <property type="component" value="Chromosome"/>
</dbReference>
<reference evidence="1 2" key="1">
    <citation type="journal article" date="2023" name="Limnol Oceanogr Lett">
        <title>Environmental adaptations by the intertidal Antarctic cyanobacterium Halotia branconii CENA392 as revealed using long-read genome sequencing.</title>
        <authorList>
            <person name="Dextro R.B."/>
            <person name="Delbaje E."/>
            <person name="Freitas P.N.N."/>
            <person name="Geraldes V."/>
            <person name="Pinto E."/>
            <person name="Long P.F."/>
            <person name="Fiore M.F."/>
        </authorList>
    </citation>
    <scope>NUCLEOTIDE SEQUENCE [LARGE SCALE GENOMIC DNA]</scope>
    <source>
        <strain evidence="1 2">CENA392</strain>
    </source>
</reference>
<evidence type="ECO:0000313" key="2">
    <source>
        <dbReference type="Proteomes" id="UP001223520"/>
    </source>
</evidence>
<dbReference type="AlphaFoldDB" id="A0AAJ6NN40"/>
<proteinExistence type="predicted"/>
<gene>
    <name evidence="1" type="ORF">QI031_16635</name>
</gene>
<dbReference type="InterPro" id="IPR036410">
    <property type="entry name" value="HSP_DnaJ_Cys-rich_dom_sf"/>
</dbReference>
<accession>A0AAJ6NN40</accession>
<dbReference type="KEGG" id="hbq:QI031_16635"/>
<dbReference type="EMBL" id="CP124543">
    <property type="protein sequence ID" value="WGV23451.1"/>
    <property type="molecule type" value="Genomic_DNA"/>
</dbReference>
<organism evidence="1 2">
    <name type="scientific">Halotia branconii CENA392</name>
    <dbReference type="NCBI Taxonomy" id="1539056"/>
    <lineage>
        <taxon>Bacteria</taxon>
        <taxon>Bacillati</taxon>
        <taxon>Cyanobacteriota</taxon>
        <taxon>Cyanophyceae</taxon>
        <taxon>Nostocales</taxon>
        <taxon>Nodulariaceae</taxon>
        <taxon>Halotia</taxon>
    </lineage>
</organism>
<dbReference type="SUPFAM" id="SSF57938">
    <property type="entry name" value="DnaJ/Hsp40 cysteine-rich domain"/>
    <property type="match status" value="1"/>
</dbReference>
<dbReference type="RefSeq" id="WP_281480777.1">
    <property type="nucleotide sequence ID" value="NZ_CP124543.1"/>
</dbReference>
<keyword evidence="2" id="KW-1185">Reference proteome</keyword>
<name>A0AAJ6NN40_9CYAN</name>